<proteinExistence type="predicted"/>
<name>A0ABQ3TZ04_STRHY</name>
<evidence type="ECO:0000313" key="1">
    <source>
        <dbReference type="EMBL" id="GHJ28604.1"/>
    </source>
</evidence>
<comment type="caution">
    <text evidence="1">The sequence shown here is derived from an EMBL/GenBank/DDBJ whole genome shotgun (WGS) entry which is preliminary data.</text>
</comment>
<evidence type="ECO:0000313" key="2">
    <source>
        <dbReference type="Proteomes" id="UP001054854"/>
    </source>
</evidence>
<organism evidence="1 2">
    <name type="scientific">Streptomyces hygroscopicus</name>
    <dbReference type="NCBI Taxonomy" id="1912"/>
    <lineage>
        <taxon>Bacteria</taxon>
        <taxon>Bacillati</taxon>
        <taxon>Actinomycetota</taxon>
        <taxon>Actinomycetes</taxon>
        <taxon>Kitasatosporales</taxon>
        <taxon>Streptomycetaceae</taxon>
        <taxon>Streptomyces</taxon>
        <taxon>Streptomyces violaceusniger group</taxon>
    </lineage>
</organism>
<dbReference type="RefSeq" id="WP_236257169.1">
    <property type="nucleotide sequence ID" value="NZ_BNEK01000003.1"/>
</dbReference>
<protein>
    <submittedName>
        <fullName evidence="1">Uncharacterized protein</fullName>
    </submittedName>
</protein>
<dbReference type="EMBL" id="BNEK01000003">
    <property type="protein sequence ID" value="GHJ28604.1"/>
    <property type="molecule type" value="Genomic_DNA"/>
</dbReference>
<keyword evidence="2" id="KW-1185">Reference proteome</keyword>
<dbReference type="Proteomes" id="UP001054854">
    <property type="component" value="Unassembled WGS sequence"/>
</dbReference>
<gene>
    <name evidence="1" type="ORF">TPA0910_30370</name>
</gene>
<accession>A0ABQ3TZ04</accession>
<sequence length="100" mass="10868">MILPVDEATLASWSALLGLTEEQAAATVADIEQTLRVGYDNRPEELRDVSFEQLTGDMDADEAALMFLISGLRQAGHPEAAYAVEVRGIFATLRSLQQTS</sequence>
<reference evidence="1" key="1">
    <citation type="submission" date="2024-05" db="EMBL/GenBank/DDBJ databases">
        <title>Whole genome shotgun sequence of Streptomyces hygroscopicus NBRC 113678.</title>
        <authorList>
            <person name="Komaki H."/>
            <person name="Tamura T."/>
        </authorList>
    </citation>
    <scope>NUCLEOTIDE SEQUENCE</scope>
    <source>
        <strain evidence="1">N11-34</strain>
    </source>
</reference>